<dbReference type="InterPro" id="IPR002731">
    <property type="entry name" value="ATPase_BadF"/>
</dbReference>
<dbReference type="InterPro" id="IPR043129">
    <property type="entry name" value="ATPase_NBD"/>
</dbReference>
<reference evidence="3" key="1">
    <citation type="journal article" date="2019" name="Int. J. Syst. Evol. Microbiol.">
        <title>The Global Catalogue of Microorganisms (GCM) 10K type strain sequencing project: providing services to taxonomists for standard genome sequencing and annotation.</title>
        <authorList>
            <consortium name="The Broad Institute Genomics Platform"/>
            <consortium name="The Broad Institute Genome Sequencing Center for Infectious Disease"/>
            <person name="Wu L."/>
            <person name="Ma J."/>
        </authorList>
    </citation>
    <scope>NUCLEOTIDE SEQUENCE [LARGE SCALE GENOMIC DNA]</scope>
    <source>
        <strain evidence="3">CGMCC 1.12286</strain>
    </source>
</reference>
<dbReference type="PANTHER" id="PTHR43190:SF3">
    <property type="entry name" value="N-ACETYL-D-GLUCOSAMINE KINASE"/>
    <property type="match status" value="1"/>
</dbReference>
<name>A0ABW4JJ90_9BACL</name>
<dbReference type="EMBL" id="JBHUCX010000029">
    <property type="protein sequence ID" value="MFD1675530.1"/>
    <property type="molecule type" value="Genomic_DNA"/>
</dbReference>
<comment type="caution">
    <text evidence="2">The sequence shown here is derived from an EMBL/GenBank/DDBJ whole genome shotgun (WGS) entry which is preliminary data.</text>
</comment>
<keyword evidence="3" id="KW-1185">Reference proteome</keyword>
<gene>
    <name evidence="2" type="ORF">ACFSB2_12580</name>
</gene>
<protein>
    <submittedName>
        <fullName evidence="2">N-acetylglucosamine kinase</fullName>
    </submittedName>
</protein>
<evidence type="ECO:0000259" key="1">
    <source>
        <dbReference type="Pfam" id="PF01869"/>
    </source>
</evidence>
<dbReference type="GO" id="GO:0016301">
    <property type="term" value="F:kinase activity"/>
    <property type="evidence" value="ECO:0007669"/>
    <property type="project" value="UniProtKB-KW"/>
</dbReference>
<dbReference type="Pfam" id="PF01869">
    <property type="entry name" value="BcrAD_BadFG"/>
    <property type="match status" value="1"/>
</dbReference>
<dbReference type="Gene3D" id="3.30.420.40">
    <property type="match status" value="2"/>
</dbReference>
<dbReference type="CDD" id="cd24007">
    <property type="entry name" value="ASKHA_NBD_eukNAGK-like"/>
    <property type="match status" value="1"/>
</dbReference>
<dbReference type="SUPFAM" id="SSF53067">
    <property type="entry name" value="Actin-like ATPase domain"/>
    <property type="match status" value="2"/>
</dbReference>
<evidence type="ECO:0000313" key="2">
    <source>
        <dbReference type="EMBL" id="MFD1675530.1"/>
    </source>
</evidence>
<proteinExistence type="predicted"/>
<organism evidence="2 3">
    <name type="scientific">Alicyclobacillus fodiniaquatilis</name>
    <dbReference type="NCBI Taxonomy" id="1661150"/>
    <lineage>
        <taxon>Bacteria</taxon>
        <taxon>Bacillati</taxon>
        <taxon>Bacillota</taxon>
        <taxon>Bacilli</taxon>
        <taxon>Bacillales</taxon>
        <taxon>Alicyclobacillaceae</taxon>
        <taxon>Alicyclobacillus</taxon>
    </lineage>
</organism>
<sequence>MSIFIGVDGGGSKTQVLLLHHAKGASLMARSSNPRTVGWQEAQQVILEAIDTCLGALRLSAKEVHGLSVCMAGVDRPGDIAGLRAVFAREFPAAVIEITNDALAALSAGTKGKPGVVLIAGTGSIAVGESASGNVVRAGGYGYLLGDEGSGFAIGRQGLMAAIQSAEGRGAQTVLWEKAKAMYAAADTFALLPKIYDAPHPVSAIALFAKEVLAAVEEDKDGVANEIVAKAIAAYTQLIHAVLRKLPPSNCPQPTVVLAGGLFANANTLVQRLMIAEPVIDFQPQTCSSASGAALRAIKATYQTLGIQEADAVTFWQSNRDNWKKQTQCVQTPLGILQFGG</sequence>
<dbReference type="RefSeq" id="WP_377943410.1">
    <property type="nucleotide sequence ID" value="NZ_JBHUCX010000029.1"/>
</dbReference>
<accession>A0ABW4JJ90</accession>
<keyword evidence="2" id="KW-0418">Kinase</keyword>
<evidence type="ECO:0000313" key="3">
    <source>
        <dbReference type="Proteomes" id="UP001597079"/>
    </source>
</evidence>
<keyword evidence="2" id="KW-0808">Transferase</keyword>
<dbReference type="InterPro" id="IPR052519">
    <property type="entry name" value="Euk-type_GlcNAc_Kinase"/>
</dbReference>
<dbReference type="PANTHER" id="PTHR43190">
    <property type="entry name" value="N-ACETYL-D-GLUCOSAMINE KINASE"/>
    <property type="match status" value="1"/>
</dbReference>
<dbReference type="Proteomes" id="UP001597079">
    <property type="component" value="Unassembled WGS sequence"/>
</dbReference>
<feature type="domain" description="ATPase BadF/BadG/BcrA/BcrD type" evidence="1">
    <location>
        <begin position="5"/>
        <end position="295"/>
    </location>
</feature>